<evidence type="ECO:0000256" key="2">
    <source>
        <dbReference type="SAM" id="Phobius"/>
    </source>
</evidence>
<sequence>MSALRSFLVKFAELSRRERVLIAASLWLAVGLGGSALLYEPLLVQQQRQAEQVTRLQQEQQTLRQQISTVEAQLNQDPNAPLQQRRAQLERQIVQQQEALEQELVDLVLPEQMSASLAKLLARAEGVSLIRMQILASESLVPQGGLFRHGVELELQGNYFDLMAALQRMEQLEQRFYWRDFSYQVSDYPTARLTLRLDTLGTEEEPIRVGHDHTADAGAASWRR</sequence>
<feature type="coiled-coil region" evidence="1">
    <location>
        <begin position="46"/>
        <end position="106"/>
    </location>
</feature>
<evidence type="ECO:0008006" key="5">
    <source>
        <dbReference type="Google" id="ProtNLM"/>
    </source>
</evidence>
<evidence type="ECO:0000313" key="4">
    <source>
        <dbReference type="Proteomes" id="UP001499988"/>
    </source>
</evidence>
<keyword evidence="1" id="KW-0175">Coiled coil</keyword>
<reference evidence="4" key="1">
    <citation type="journal article" date="2019" name="Int. J. Syst. Evol. Microbiol.">
        <title>The Global Catalogue of Microorganisms (GCM) 10K type strain sequencing project: providing services to taxonomists for standard genome sequencing and annotation.</title>
        <authorList>
            <consortium name="The Broad Institute Genomics Platform"/>
            <consortium name="The Broad Institute Genome Sequencing Center for Infectious Disease"/>
            <person name="Wu L."/>
            <person name="Ma J."/>
        </authorList>
    </citation>
    <scope>NUCLEOTIDE SEQUENCE [LARGE SCALE GENOMIC DNA]</scope>
    <source>
        <strain evidence="4">JCM 18401</strain>
    </source>
</reference>
<gene>
    <name evidence="3" type="ORF">GCM10023333_40020</name>
</gene>
<dbReference type="RefSeq" id="WP_345337281.1">
    <property type="nucleotide sequence ID" value="NZ_BAABJZ010000105.1"/>
</dbReference>
<evidence type="ECO:0000313" key="3">
    <source>
        <dbReference type="EMBL" id="GAA4901938.1"/>
    </source>
</evidence>
<keyword evidence="2" id="KW-0472">Membrane</keyword>
<comment type="caution">
    <text evidence="3">The sequence shown here is derived from an EMBL/GenBank/DDBJ whole genome shotgun (WGS) entry which is preliminary data.</text>
</comment>
<keyword evidence="2" id="KW-1133">Transmembrane helix</keyword>
<dbReference type="Proteomes" id="UP001499988">
    <property type="component" value="Unassembled WGS sequence"/>
</dbReference>
<feature type="transmembrane region" description="Helical" evidence="2">
    <location>
        <begin position="20"/>
        <end position="39"/>
    </location>
</feature>
<keyword evidence="4" id="KW-1185">Reference proteome</keyword>
<proteinExistence type="predicted"/>
<dbReference type="EMBL" id="BAABJZ010000105">
    <property type="protein sequence ID" value="GAA4901938.1"/>
    <property type="molecule type" value="Genomic_DNA"/>
</dbReference>
<name>A0ABP9FGZ3_9GAMM</name>
<keyword evidence="2" id="KW-0812">Transmembrane</keyword>
<protein>
    <recommendedName>
        <fullName evidence="5">MSHA biogenesis protein MshJ</fullName>
    </recommendedName>
</protein>
<organism evidence="3 4">
    <name type="scientific">Ferrimonas pelagia</name>
    <dbReference type="NCBI Taxonomy" id="1177826"/>
    <lineage>
        <taxon>Bacteria</taxon>
        <taxon>Pseudomonadati</taxon>
        <taxon>Pseudomonadota</taxon>
        <taxon>Gammaproteobacteria</taxon>
        <taxon>Alteromonadales</taxon>
        <taxon>Ferrimonadaceae</taxon>
        <taxon>Ferrimonas</taxon>
    </lineage>
</organism>
<accession>A0ABP9FGZ3</accession>
<evidence type="ECO:0000256" key="1">
    <source>
        <dbReference type="SAM" id="Coils"/>
    </source>
</evidence>